<keyword evidence="5" id="KW-0560">Oxidoreductase</keyword>
<dbReference type="PROSITE" id="PS51387">
    <property type="entry name" value="FAD_PCMH"/>
    <property type="match status" value="1"/>
</dbReference>
<accession>A0A4Q1KUV9</accession>
<dbReference type="GO" id="GO:0071949">
    <property type="term" value="F:FAD binding"/>
    <property type="evidence" value="ECO:0007669"/>
    <property type="project" value="InterPro"/>
</dbReference>
<dbReference type="EMBL" id="SDJR01000006">
    <property type="protein sequence ID" value="RXR25391.1"/>
    <property type="molecule type" value="Genomic_DNA"/>
</dbReference>
<proteinExistence type="inferred from homology"/>
<evidence type="ECO:0000256" key="2">
    <source>
        <dbReference type="ARBA" id="ARBA00005466"/>
    </source>
</evidence>
<comment type="cofactor">
    <cofactor evidence="1">
        <name>FAD</name>
        <dbReference type="ChEBI" id="CHEBI:57692"/>
    </cofactor>
</comment>
<dbReference type="Pfam" id="PF01565">
    <property type="entry name" value="FAD_binding_4"/>
    <property type="match status" value="1"/>
</dbReference>
<evidence type="ECO:0000256" key="5">
    <source>
        <dbReference type="ARBA" id="ARBA00023002"/>
    </source>
</evidence>
<keyword evidence="3" id="KW-0285">Flavoprotein</keyword>
<comment type="caution">
    <text evidence="8">The sequence shown here is derived from an EMBL/GenBank/DDBJ whole genome shotgun (WGS) entry which is preliminary data.</text>
</comment>
<comment type="similarity">
    <text evidence="2">Belongs to the oxygen-dependent FAD-linked oxidoreductase family.</text>
</comment>
<protein>
    <submittedName>
        <fullName evidence="8">FAD-binding oxidoreductase</fullName>
    </submittedName>
</protein>
<evidence type="ECO:0000259" key="6">
    <source>
        <dbReference type="PROSITE" id="PS51387"/>
    </source>
</evidence>
<evidence type="ECO:0000313" key="8">
    <source>
        <dbReference type="EMBL" id="RXR33968.1"/>
    </source>
</evidence>
<name>A0A4Q1KUV9_9CELL</name>
<feature type="domain" description="FAD-binding PCMH-type" evidence="6">
    <location>
        <begin position="104"/>
        <end position="272"/>
    </location>
</feature>
<dbReference type="SUPFAM" id="SSF56176">
    <property type="entry name" value="FAD-binding/transporter-associated domain-like"/>
    <property type="match status" value="1"/>
</dbReference>
<dbReference type="PANTHER" id="PTHR42973">
    <property type="entry name" value="BINDING OXIDOREDUCTASE, PUTATIVE (AFU_ORTHOLOGUE AFUA_1G17690)-RELATED"/>
    <property type="match status" value="1"/>
</dbReference>
<dbReference type="Proteomes" id="UP000289805">
    <property type="component" value="Unassembled WGS sequence"/>
</dbReference>
<dbReference type="InterPro" id="IPR036318">
    <property type="entry name" value="FAD-bd_PCMH-like_sf"/>
</dbReference>
<evidence type="ECO:0000256" key="3">
    <source>
        <dbReference type="ARBA" id="ARBA00022630"/>
    </source>
</evidence>
<sequence length="519" mass="53847">MRAPSLIMARAVTVGAAERHRGCLRASPSADSSVTFGGRVTGSAPNPLSVVALLRAPHRPRGTSMTAHETTQDVVLAALAQGVTGRVLAGTDPDARLSGMNVAVEHRPDYVVHATSADDVQATVRTAQRFGLPVTVFSTGHGFARGIEGGIAVSTAGLTGVEVDQPARTARIAAGSRWKDVLDVVTPLGLAAVTGSSPDVGAVGFLLGGGIGPLAREVGFGSSYLVAADVVTGDGTLLHVDDEHHPEILRALRGGKWGLGVVTSVTVRLLNLEKVTGGNFFALGDDAATLFRAYAEWVPSAPSDITTSIALLRLPPLEFLPEPLRGQYVANVRVASTRPLAEVESAIAPLRTTVPILMDTIAEIPYAAIGGVHADPTEPMPFIDGSTLLHTFEPQTAEAVLAVAGPQTQTPLMMTEIRHLGGALADGTNGPDSVTGRDAAFALFTIGLPVPELFETAVPAAINGLLEATQPWSLGRTQANFAGTISQAAPVDLWSPADQAHLATVRREIDPDGRFALPA</sequence>
<keyword evidence="10" id="KW-1185">Reference proteome</keyword>
<evidence type="ECO:0000313" key="10">
    <source>
        <dbReference type="Proteomes" id="UP000290517"/>
    </source>
</evidence>
<dbReference type="STRING" id="1713.GCA_000718325_00762"/>
<dbReference type="InterPro" id="IPR006093">
    <property type="entry name" value="Oxy_OxRdtase_FAD_BS"/>
</dbReference>
<dbReference type="EMBL" id="SDJQ01000012">
    <property type="protein sequence ID" value="RXR33968.1"/>
    <property type="molecule type" value="Genomic_DNA"/>
</dbReference>
<gene>
    <name evidence="7" type="ORF">EQW73_11150</name>
    <name evidence="8" type="ORF">EQW78_10165</name>
</gene>
<dbReference type="GO" id="GO:0016491">
    <property type="term" value="F:oxidoreductase activity"/>
    <property type="evidence" value="ECO:0007669"/>
    <property type="project" value="UniProtKB-KW"/>
</dbReference>
<dbReference type="InterPro" id="IPR016169">
    <property type="entry name" value="FAD-bd_PCMH_sub2"/>
</dbReference>
<evidence type="ECO:0000256" key="4">
    <source>
        <dbReference type="ARBA" id="ARBA00022827"/>
    </source>
</evidence>
<dbReference type="OrthoDB" id="9775082at2"/>
<evidence type="ECO:0000256" key="1">
    <source>
        <dbReference type="ARBA" id="ARBA00001974"/>
    </source>
</evidence>
<dbReference type="InterPro" id="IPR050416">
    <property type="entry name" value="FAD-linked_Oxidoreductase"/>
</dbReference>
<reference evidence="9 10" key="1">
    <citation type="submission" date="2019-01" db="EMBL/GenBank/DDBJ databases">
        <title>Oerskovia turbata Genome sequencing and assembly.</title>
        <authorList>
            <person name="Dou T."/>
        </authorList>
    </citation>
    <scope>NUCLEOTIDE SEQUENCE [LARGE SCALE GENOMIC DNA]</scope>
    <source>
        <strain evidence="8 9">JCM12123</strain>
        <strain evidence="7 10">JCM3160</strain>
    </source>
</reference>
<dbReference type="InterPro" id="IPR006094">
    <property type="entry name" value="Oxid_FAD_bind_N"/>
</dbReference>
<dbReference type="Proteomes" id="UP000290517">
    <property type="component" value="Unassembled WGS sequence"/>
</dbReference>
<dbReference type="PANTHER" id="PTHR42973:SF39">
    <property type="entry name" value="FAD-BINDING PCMH-TYPE DOMAIN-CONTAINING PROTEIN"/>
    <property type="match status" value="1"/>
</dbReference>
<evidence type="ECO:0000313" key="7">
    <source>
        <dbReference type="EMBL" id="RXR25391.1"/>
    </source>
</evidence>
<evidence type="ECO:0000313" key="9">
    <source>
        <dbReference type="Proteomes" id="UP000289805"/>
    </source>
</evidence>
<organism evidence="8 9">
    <name type="scientific">Oerskovia turbata</name>
    <dbReference type="NCBI Taxonomy" id="1713"/>
    <lineage>
        <taxon>Bacteria</taxon>
        <taxon>Bacillati</taxon>
        <taxon>Actinomycetota</taxon>
        <taxon>Actinomycetes</taxon>
        <taxon>Micrococcales</taxon>
        <taxon>Cellulomonadaceae</taxon>
        <taxon>Oerskovia</taxon>
    </lineage>
</organism>
<dbReference type="PROSITE" id="PS00862">
    <property type="entry name" value="OX2_COVAL_FAD"/>
    <property type="match status" value="1"/>
</dbReference>
<dbReference type="Gene3D" id="3.40.462.20">
    <property type="match status" value="1"/>
</dbReference>
<keyword evidence="4" id="KW-0274">FAD</keyword>
<dbReference type="Gene3D" id="3.30.465.10">
    <property type="match status" value="1"/>
</dbReference>
<dbReference type="InterPro" id="IPR016166">
    <property type="entry name" value="FAD-bd_PCMH"/>
</dbReference>
<dbReference type="AlphaFoldDB" id="A0A4Q1KUV9"/>